<comment type="similarity">
    <text evidence="1 4">Belongs to the EXO70 family.</text>
</comment>
<evidence type="ECO:0000256" key="2">
    <source>
        <dbReference type="ARBA" id="ARBA00022448"/>
    </source>
</evidence>
<keyword evidence="8" id="KW-1185">Reference proteome</keyword>
<dbReference type="EMBL" id="AJWJ01000191">
    <property type="protein sequence ID" value="KAF2073653.1"/>
    <property type="molecule type" value="Genomic_DNA"/>
</dbReference>
<evidence type="ECO:0000313" key="7">
    <source>
        <dbReference type="EMBL" id="KAF2073653.1"/>
    </source>
</evidence>
<evidence type="ECO:0000256" key="4">
    <source>
        <dbReference type="RuleBase" id="RU365026"/>
    </source>
</evidence>
<keyword evidence="4" id="KW-0653">Protein transport</keyword>
<evidence type="ECO:0000256" key="1">
    <source>
        <dbReference type="ARBA" id="ARBA00006756"/>
    </source>
</evidence>
<accession>A0A8J4PSE6</accession>
<dbReference type="InterPro" id="IPR004140">
    <property type="entry name" value="Exo70"/>
</dbReference>
<gene>
    <name evidence="7" type="ORF">CYY_005038</name>
</gene>
<evidence type="ECO:0000256" key="5">
    <source>
        <dbReference type="SAM" id="MobiDB-lite"/>
    </source>
</evidence>
<feature type="compositionally biased region" description="Low complexity" evidence="5">
    <location>
        <begin position="71"/>
        <end position="115"/>
    </location>
</feature>
<dbReference type="Pfam" id="PF20669">
    <property type="entry name" value="Exo70_N"/>
    <property type="match status" value="1"/>
</dbReference>
<feature type="region of interest" description="Disordered" evidence="5">
    <location>
        <begin position="1"/>
        <end position="120"/>
    </location>
</feature>
<sequence>MSDPSKRLGTVVPRLSARTSVLDHKKATASSPSSSTPASSTALKGSSGISSNSSSSISSNSNTSPLLSKRNSLNYNSSPLTSNSTLSSSPTTSSPLYSKSMGVMSSSSIQQQPSPLFKQPSQNNMLGGNFGNLNVKTPTLARVKGHTRKQSSASSTRWGSNVPSYQDYVDEELLYSTPTQQDDEEFDHIRDLLNSEYSVTTVQTTGALKSSNLVVLSWKGGMGNDQEDEQMENDKRDLSYIKETLGKTNQMSKQMIYILDAFNNGLTTLEQNVAPINASMKEWSAIYNNISSTMDAVKNTLEKFDVEKIEAKIKEGAKGDYASYMLALEHVGNSIDFLNNNPDFKSADKSLSALKDLKQMGLNELENNFKSLLLKISNVVDPPSIPKLPPGSNNKRYLSIVPPQSVEEISKSIDLFSKLHFFSFLKEYKDKRSKFILNSLRKMGPEKFIKQTSETKNLAYVKGSHPLISYTAETLHLYQIESDLAKEFFGDQYHTILEEIIDPSHELLLETTEPIIKVKKTPGDKVFSIFPLLDLFDTFSKLLPEFSLAISTRDGKHIAELKEVLKTLESTCSSLLEFSLEDETRKDTTSEPTVDEVSSNIINYFKRLIEYKQSVEFLLAKKSTQSFNDFLEKTLKNLMKYLLNRSKKDFPMISSLDFYKVSIKSNIFLINNYHYIFSTLQQFKVIGGGGTIMLREFEINLENEIKVFNDFWLALVEMLKFNKSKDDTKAITKKHTNFLKTINDISKLKFDIPDQELRLKLKTDAKNNIERAYDRFKEVCRLDKIHLEKNYFTPFESTDDINRKIDRIFDTI</sequence>
<dbReference type="AlphaFoldDB" id="A0A8J4PSE6"/>
<dbReference type="PANTHER" id="PTHR12542">
    <property type="entry name" value="EXOCYST COMPLEX PROTEIN EXO70"/>
    <property type="match status" value="1"/>
</dbReference>
<dbReference type="GO" id="GO:0015031">
    <property type="term" value="P:protein transport"/>
    <property type="evidence" value="ECO:0007669"/>
    <property type="project" value="UniProtKB-KW"/>
</dbReference>
<dbReference type="GO" id="GO:0005546">
    <property type="term" value="F:phosphatidylinositol-4,5-bisphosphate binding"/>
    <property type="evidence" value="ECO:0007669"/>
    <property type="project" value="InterPro"/>
</dbReference>
<dbReference type="OrthoDB" id="1922221at2759"/>
<comment type="function">
    <text evidence="4">Component of the exocyst complex.</text>
</comment>
<dbReference type="PANTHER" id="PTHR12542:SF41">
    <property type="entry name" value="EXOCYST COMPLEX COMPONENT 7"/>
    <property type="match status" value="1"/>
</dbReference>
<dbReference type="GO" id="GO:0000145">
    <property type="term" value="C:exocyst"/>
    <property type="evidence" value="ECO:0007669"/>
    <property type="project" value="InterPro"/>
</dbReference>
<dbReference type="InterPro" id="IPR016159">
    <property type="entry name" value="Cullin_repeat-like_dom_sf"/>
</dbReference>
<evidence type="ECO:0000313" key="8">
    <source>
        <dbReference type="Proteomes" id="UP000695562"/>
    </source>
</evidence>
<dbReference type="Pfam" id="PF03081">
    <property type="entry name" value="Exo70_C"/>
    <property type="match status" value="1"/>
</dbReference>
<dbReference type="Proteomes" id="UP000695562">
    <property type="component" value="Unassembled WGS sequence"/>
</dbReference>
<feature type="domain" description="Exocyst complex subunit Exo70 C-terminal" evidence="6">
    <location>
        <begin position="466"/>
        <end position="791"/>
    </location>
</feature>
<name>A0A8J4PSE6_9MYCE</name>
<evidence type="ECO:0000256" key="3">
    <source>
        <dbReference type="ARBA" id="ARBA00022483"/>
    </source>
</evidence>
<reference evidence="7" key="1">
    <citation type="submission" date="2020-01" db="EMBL/GenBank/DDBJ databases">
        <title>Development of genomics and gene disruption for Polysphondylium violaceum indicates a role for the polyketide synthase stlB in stalk morphogenesis.</title>
        <authorList>
            <person name="Narita B."/>
            <person name="Kawabe Y."/>
            <person name="Kin K."/>
            <person name="Saito T."/>
            <person name="Gibbs R."/>
            <person name="Kuspa A."/>
            <person name="Muzny D."/>
            <person name="Queller D."/>
            <person name="Richards S."/>
            <person name="Strassman J."/>
            <person name="Sucgang R."/>
            <person name="Worley K."/>
            <person name="Schaap P."/>
        </authorList>
    </citation>
    <scope>NUCLEOTIDE SEQUENCE</scope>
    <source>
        <strain evidence="7">QSvi11</strain>
    </source>
</reference>
<dbReference type="Gene3D" id="1.20.1280.170">
    <property type="entry name" value="Exocyst complex component Exo70"/>
    <property type="match status" value="1"/>
</dbReference>
<proteinExistence type="inferred from homology"/>
<dbReference type="SUPFAM" id="SSF74788">
    <property type="entry name" value="Cullin repeat-like"/>
    <property type="match status" value="1"/>
</dbReference>
<keyword evidence="3 4" id="KW-0268">Exocytosis</keyword>
<keyword evidence="2 4" id="KW-0813">Transport</keyword>
<organism evidence="7 8">
    <name type="scientific">Polysphondylium violaceum</name>
    <dbReference type="NCBI Taxonomy" id="133409"/>
    <lineage>
        <taxon>Eukaryota</taxon>
        <taxon>Amoebozoa</taxon>
        <taxon>Evosea</taxon>
        <taxon>Eumycetozoa</taxon>
        <taxon>Dictyostelia</taxon>
        <taxon>Dictyosteliales</taxon>
        <taxon>Dictyosteliaceae</taxon>
        <taxon>Polysphondylium</taxon>
    </lineage>
</organism>
<comment type="caution">
    <text evidence="7">The sequence shown here is derived from an EMBL/GenBank/DDBJ whole genome shotgun (WGS) entry which is preliminary data.</text>
</comment>
<dbReference type="InterPro" id="IPR046364">
    <property type="entry name" value="Exo70_C"/>
</dbReference>
<feature type="compositionally biased region" description="Low complexity" evidence="5">
    <location>
        <begin position="28"/>
        <end position="62"/>
    </location>
</feature>
<evidence type="ECO:0000259" key="6">
    <source>
        <dbReference type="Pfam" id="PF03081"/>
    </source>
</evidence>
<protein>
    <recommendedName>
        <fullName evidence="4">Exocyst subunit Exo70 family protein</fullName>
    </recommendedName>
</protein>
<dbReference type="GO" id="GO:0006887">
    <property type="term" value="P:exocytosis"/>
    <property type="evidence" value="ECO:0007669"/>
    <property type="project" value="UniProtKB-KW"/>
</dbReference>